<gene>
    <name evidence="5" type="ORF">AB675_640</name>
</gene>
<accession>A0A0N1HIB6</accession>
<dbReference type="Pfam" id="PF00096">
    <property type="entry name" value="zf-C2H2"/>
    <property type="match status" value="2"/>
</dbReference>
<dbReference type="PANTHER" id="PTHR10039">
    <property type="entry name" value="AMELOGENIN"/>
    <property type="match status" value="1"/>
</dbReference>
<evidence type="ECO:0000313" key="5">
    <source>
        <dbReference type="EMBL" id="KPI46037.1"/>
    </source>
</evidence>
<dbReference type="Gene3D" id="3.40.50.300">
    <property type="entry name" value="P-loop containing nucleotide triphosphate hydrolases"/>
    <property type="match status" value="1"/>
</dbReference>
<reference evidence="5 6" key="1">
    <citation type="submission" date="2015-06" db="EMBL/GenBank/DDBJ databases">
        <title>Draft genome of the ant-associated black yeast Phialophora attae CBS 131958.</title>
        <authorList>
            <person name="Moreno L.F."/>
            <person name="Stielow B.J."/>
            <person name="de Hoog S."/>
            <person name="Vicente V.A."/>
            <person name="Weiss V.A."/>
            <person name="de Vries M."/>
            <person name="Cruz L.M."/>
            <person name="Souza E.M."/>
        </authorList>
    </citation>
    <scope>NUCLEOTIDE SEQUENCE [LARGE SCALE GENOMIC DNA]</scope>
    <source>
        <strain evidence="5 6">CBS 131958</strain>
    </source>
</reference>
<dbReference type="Pfam" id="PF24809">
    <property type="entry name" value="DUF7708"/>
    <property type="match status" value="1"/>
</dbReference>
<name>A0A0N1HIB6_9EURO</name>
<dbReference type="InterPro" id="IPR013087">
    <property type="entry name" value="Znf_C2H2_type"/>
</dbReference>
<dbReference type="OrthoDB" id="21416at2759"/>
<dbReference type="InterPro" id="IPR027417">
    <property type="entry name" value="P-loop_NTPase"/>
</dbReference>
<dbReference type="GeneID" id="28738569"/>
<dbReference type="VEuPathDB" id="FungiDB:AB675_640"/>
<dbReference type="PANTHER" id="PTHR10039:SF14">
    <property type="entry name" value="NACHT DOMAIN-CONTAINING PROTEIN"/>
    <property type="match status" value="1"/>
</dbReference>
<dbReference type="AlphaFoldDB" id="A0A0N1HIB6"/>
<organism evidence="5 6">
    <name type="scientific">Cyphellophora attinorum</name>
    <dbReference type="NCBI Taxonomy" id="1664694"/>
    <lineage>
        <taxon>Eukaryota</taxon>
        <taxon>Fungi</taxon>
        <taxon>Dikarya</taxon>
        <taxon>Ascomycota</taxon>
        <taxon>Pezizomycotina</taxon>
        <taxon>Eurotiomycetes</taxon>
        <taxon>Chaetothyriomycetidae</taxon>
        <taxon>Chaetothyriales</taxon>
        <taxon>Cyphellophoraceae</taxon>
        <taxon>Cyphellophora</taxon>
    </lineage>
</organism>
<evidence type="ECO:0000259" key="4">
    <source>
        <dbReference type="PROSITE" id="PS50157"/>
    </source>
</evidence>
<dbReference type="STRING" id="1664694.A0A0N1HIB6"/>
<dbReference type="RefSeq" id="XP_018006000.1">
    <property type="nucleotide sequence ID" value="XM_018146700.1"/>
</dbReference>
<keyword evidence="2" id="KW-0863">Zinc-finger</keyword>
<dbReference type="GO" id="GO:0008270">
    <property type="term" value="F:zinc ion binding"/>
    <property type="evidence" value="ECO:0007669"/>
    <property type="project" value="UniProtKB-KW"/>
</dbReference>
<dbReference type="SUPFAM" id="SSF52540">
    <property type="entry name" value="P-loop containing nucleoside triphosphate hydrolases"/>
    <property type="match status" value="1"/>
</dbReference>
<feature type="compositionally biased region" description="Basic and acidic residues" evidence="3">
    <location>
        <begin position="855"/>
        <end position="869"/>
    </location>
</feature>
<dbReference type="InterPro" id="IPR054471">
    <property type="entry name" value="GPIID_WHD"/>
</dbReference>
<protein>
    <submittedName>
        <fullName evidence="5">Transcriptional regulator CRZ1</fullName>
    </submittedName>
</protein>
<comment type="caution">
    <text evidence="5">The sequence shown here is derived from an EMBL/GenBank/DDBJ whole genome shotgun (WGS) entry which is preliminary data.</text>
</comment>
<dbReference type="InterPro" id="IPR056125">
    <property type="entry name" value="DUF7708"/>
</dbReference>
<dbReference type="SUPFAM" id="SSF57667">
    <property type="entry name" value="beta-beta-alpha zinc fingers"/>
    <property type="match status" value="2"/>
</dbReference>
<evidence type="ECO:0000256" key="1">
    <source>
        <dbReference type="ARBA" id="ARBA00022737"/>
    </source>
</evidence>
<dbReference type="EMBL" id="LFJN01000001">
    <property type="protein sequence ID" value="KPI46037.1"/>
    <property type="molecule type" value="Genomic_DNA"/>
</dbReference>
<sequence length="1052" mass="120927">MAIHPSHLSLKQAIDNFERAVGEKDLDSFRRTTFNELQQTIGDLQRVQYAERRLQAPSRLKPFLTAIEPYGRVMEGITSNEDLETLLPYIWGPTKFLLKETCKHAEAFDKILTAYNDVGQSLPLLEEQAVSVHNQTRIVEVLFQIYKDLLDFHHIVLNFFRPQQWVQQFDQTWKVPESRISGVVSRIAQSRSLIEKDASPTEVEAIQRNAAEERQMLDNQIEQEDLVRLKTVYSWLNAPDVETEHHDLLELQKEYPHTGRWLFENKAFNDWFDPHFASIPPLLWLTGIPGAGKTVLASLVVEKARQTDTLPTVLYFYCKEGNEERNNFVAIARTLLKQLLQQNQPLLTTLYPRCCRSGEPTLTSSALAHQLLRIALDECKKAYIILDGLDECPRDQRKIIATWFRGLVDELPILEPDRIRCLFISQDDGAARKDFSGLTSIKISKLDNKVDIEAYNRIEVGKLRETFRFSEQRADDIVARVTKSANGVFLLAKLIWANLSAQTSLSRLEEELEPSVFPSEVDDAYQRIMTRISRDFPKQFMSDVLRLLGWLVCAKRALKWHEIQGMESIDLQRRVIAYDERRFSKPPKDLCGSLVEVREDGTVELVHLSAKLFLIKKESGWINSGTEEIKLACLCIDYLNLPAVVQEPNENRVFGGVYAFMNYAVMYWLRHIEKAASILQGTDSSEQSSQQLWIGQLQESMGLFIEQHWTSPSSQLDLAPRHSNNLKWFRLLPAYHNIEQAVASTRQLLKGSIKPEQVALDLAEVDRTVRQVLEETWLSTTNAGTQQQLTERYGTRLFKCPKFSCQYFWIGFKTAQKRNKHIDKHDRPFRCADETCTGFLIGFISKAQRERHDKAVHTSIHTAEERAAEEAFPTDLEIHRSMNSDASATSEDSEPDSDDARLQSVHSDQEGDGEETASPESEPQLSGRPAKRARLREFVCEICDLKFDKRSNRSSHMKVHGPPTIQCSQCDRKFYRQNELKRHLNTTHSDERPFVCRGQLRDGRPWGCGRSFKRADTLSTHYKSALGLECIRVWKQDQEQDQDDPQISADEA</sequence>
<keyword evidence="6" id="KW-1185">Reference proteome</keyword>
<dbReference type="InterPro" id="IPR036236">
    <property type="entry name" value="Znf_C2H2_sf"/>
</dbReference>
<proteinExistence type="predicted"/>
<feature type="region of interest" description="Disordered" evidence="3">
    <location>
        <begin position="855"/>
        <end position="930"/>
    </location>
</feature>
<dbReference type="Pfam" id="PF24883">
    <property type="entry name" value="NPHP3_N"/>
    <property type="match status" value="1"/>
</dbReference>
<feature type="domain" description="C2H2-type" evidence="4">
    <location>
        <begin position="965"/>
        <end position="993"/>
    </location>
</feature>
<keyword evidence="1" id="KW-0677">Repeat</keyword>
<dbReference type="InterPro" id="IPR056884">
    <property type="entry name" value="NPHP3-like_N"/>
</dbReference>
<feature type="domain" description="C2H2-type" evidence="4">
    <location>
        <begin position="938"/>
        <end position="960"/>
    </location>
</feature>
<dbReference type="PROSITE" id="PS50157">
    <property type="entry name" value="ZINC_FINGER_C2H2_2"/>
    <property type="match status" value="2"/>
</dbReference>
<keyword evidence="2" id="KW-0862">Zinc</keyword>
<evidence type="ECO:0000256" key="3">
    <source>
        <dbReference type="SAM" id="MobiDB-lite"/>
    </source>
</evidence>
<dbReference type="Pfam" id="PF22939">
    <property type="entry name" value="WHD_GPIID"/>
    <property type="match status" value="1"/>
</dbReference>
<dbReference type="Gene3D" id="3.30.160.60">
    <property type="entry name" value="Classic Zinc Finger"/>
    <property type="match status" value="2"/>
</dbReference>
<dbReference type="PROSITE" id="PS00028">
    <property type="entry name" value="ZINC_FINGER_C2H2_1"/>
    <property type="match status" value="2"/>
</dbReference>
<dbReference type="Proteomes" id="UP000038010">
    <property type="component" value="Unassembled WGS sequence"/>
</dbReference>
<keyword evidence="2" id="KW-0479">Metal-binding</keyword>
<dbReference type="SMART" id="SM00355">
    <property type="entry name" value="ZnF_C2H2"/>
    <property type="match status" value="4"/>
</dbReference>
<evidence type="ECO:0000256" key="2">
    <source>
        <dbReference type="PROSITE-ProRule" id="PRU00042"/>
    </source>
</evidence>
<evidence type="ECO:0000313" key="6">
    <source>
        <dbReference type="Proteomes" id="UP000038010"/>
    </source>
</evidence>